<name>A0A443JXV2_9RHOB</name>
<proteinExistence type="predicted"/>
<gene>
    <name evidence="1" type="ORF">D2T29_22110</name>
</gene>
<reference evidence="1 2" key="1">
    <citation type="submission" date="2019-01" db="EMBL/GenBank/DDBJ databases">
        <title>Sinorhodobacter populi sp. nov. isolated from the symptomatic bark tissue of Populus euramericana canker.</title>
        <authorList>
            <person name="Xu G."/>
        </authorList>
    </citation>
    <scope>NUCLEOTIDE SEQUENCE [LARGE SCALE GENOMIC DNA]</scope>
    <source>
        <strain evidence="1 2">07D10-4-3</strain>
    </source>
</reference>
<dbReference type="InterPro" id="IPR036412">
    <property type="entry name" value="HAD-like_sf"/>
</dbReference>
<evidence type="ECO:0000313" key="2">
    <source>
        <dbReference type="Proteomes" id="UP000284451"/>
    </source>
</evidence>
<organism evidence="1 2">
    <name type="scientific">Paenirhodobacter populi</name>
    <dbReference type="NCBI Taxonomy" id="2306993"/>
    <lineage>
        <taxon>Bacteria</taxon>
        <taxon>Pseudomonadati</taxon>
        <taxon>Pseudomonadota</taxon>
        <taxon>Alphaproteobacteria</taxon>
        <taxon>Rhodobacterales</taxon>
        <taxon>Rhodobacter group</taxon>
        <taxon>Paenirhodobacter</taxon>
    </lineage>
</organism>
<dbReference type="Gene3D" id="3.40.50.1000">
    <property type="entry name" value="HAD superfamily/HAD-like"/>
    <property type="match status" value="1"/>
</dbReference>
<dbReference type="Proteomes" id="UP000284451">
    <property type="component" value="Unassembled WGS sequence"/>
</dbReference>
<dbReference type="SUPFAM" id="SSF56784">
    <property type="entry name" value="HAD-like"/>
    <property type="match status" value="1"/>
</dbReference>
<dbReference type="GO" id="GO:0016787">
    <property type="term" value="F:hydrolase activity"/>
    <property type="evidence" value="ECO:0007669"/>
    <property type="project" value="UniProtKB-KW"/>
</dbReference>
<evidence type="ECO:0000313" key="1">
    <source>
        <dbReference type="EMBL" id="RWR25352.1"/>
    </source>
</evidence>
<sequence>MNLISPLTTPSRFDAIQHALTEACYGRAKLFSDRSFSETLDKLLDDALAGGKILSLDVFDTLVLRDNSSELTRFYEIGKRMAEIVYDRSGRQVTQVDAFAARYLGTKATYRASATVRGCREGSLSELHKTASWILSGSPILAEAFIEAELTYEATRITSNPWLWAYVDRYIEKGGRVVLVSDMYMHAPQIVTLLDKIGWQRSKDVLLVSSADTKVSKASGGIFGLIETSFKAAPSDFIHLGDSLKGDMVQPVRNGWGAIHLPLASYDIAQRQADHFATVGMLKDKFGLLVDIALPR</sequence>
<dbReference type="Gene3D" id="1.10.150.400">
    <property type="match status" value="1"/>
</dbReference>
<comment type="caution">
    <text evidence="1">The sequence shown here is derived from an EMBL/GenBank/DDBJ whole genome shotgun (WGS) entry which is preliminary data.</text>
</comment>
<dbReference type="EMBL" id="SAUY01000072">
    <property type="protein sequence ID" value="RWR25352.1"/>
    <property type="molecule type" value="Genomic_DNA"/>
</dbReference>
<dbReference type="InterPro" id="IPR023214">
    <property type="entry name" value="HAD_sf"/>
</dbReference>
<protein>
    <submittedName>
        <fullName evidence="1">HAD family hydrolase</fullName>
    </submittedName>
</protein>
<keyword evidence="1" id="KW-0378">Hydrolase</keyword>
<dbReference type="AlphaFoldDB" id="A0A443JXV2"/>
<accession>A0A443JXV2</accession>
<reference evidence="1 2" key="2">
    <citation type="submission" date="2019-01" db="EMBL/GenBank/DDBJ databases">
        <authorList>
            <person name="Li Y."/>
        </authorList>
    </citation>
    <scope>NUCLEOTIDE SEQUENCE [LARGE SCALE GENOMIC DNA]</scope>
    <source>
        <strain evidence="1 2">07D10-4-3</strain>
    </source>
</reference>
<dbReference type="RefSeq" id="WP_128234188.1">
    <property type="nucleotide sequence ID" value="NZ_SAUY01000072.1"/>
</dbReference>